<evidence type="ECO:0000259" key="7">
    <source>
        <dbReference type="Pfam" id="PF00892"/>
    </source>
</evidence>
<gene>
    <name evidence="8" type="ORF">SM757_31775</name>
</gene>
<protein>
    <submittedName>
        <fullName evidence="8">DMT family transporter</fullName>
    </submittedName>
</protein>
<dbReference type="PANTHER" id="PTHR32322:SF18">
    <property type="entry name" value="S-ADENOSYLMETHIONINE_S-ADENOSYLHOMOCYSTEINE TRANSPORTER"/>
    <property type="match status" value="1"/>
</dbReference>
<accession>A0ABU5IQL5</accession>
<evidence type="ECO:0000256" key="1">
    <source>
        <dbReference type="ARBA" id="ARBA00004651"/>
    </source>
</evidence>
<evidence type="ECO:0000313" key="8">
    <source>
        <dbReference type="EMBL" id="MDZ5461162.1"/>
    </source>
</evidence>
<keyword evidence="5 6" id="KW-0472">Membrane</keyword>
<evidence type="ECO:0000256" key="6">
    <source>
        <dbReference type="SAM" id="Phobius"/>
    </source>
</evidence>
<proteinExistence type="predicted"/>
<keyword evidence="3 6" id="KW-0812">Transmembrane</keyword>
<keyword evidence="4 6" id="KW-1133">Transmembrane helix</keyword>
<name>A0ABU5IQL5_9BURK</name>
<evidence type="ECO:0000256" key="3">
    <source>
        <dbReference type="ARBA" id="ARBA00022692"/>
    </source>
</evidence>
<evidence type="ECO:0000256" key="5">
    <source>
        <dbReference type="ARBA" id="ARBA00023136"/>
    </source>
</evidence>
<sequence length="327" mass="34543">MTCAVSTRPAPLAAGLFTQPRAVFLLALLCCLLWGSAYPAIKSGYALFHIAAGDLPSKFVFAGWRFLLAGVALLALAACLRKDVLGPVRRDAGALAALGFAQTTVQYVFFYIGLAYTTGVKGSILNATGVFFSVLLAHFIYHNDRLTGRKLLGCVAGLAGVMAVNFKPGALDFEFTLAGEGCIVIAAFVLSAASIYGKRLSQRMDAMVMTGWQLAMGGALLLLPGYGLGGGISGFTPASTALLLYLALLSSVAFALWSLLLKHNRVSLVTAFTFLIPVFGALLSALFLDESILEWKNALALLLVCQGIRLVTREESAPARAARRPAA</sequence>
<feature type="transmembrane region" description="Helical" evidence="6">
    <location>
        <begin position="241"/>
        <end position="261"/>
    </location>
</feature>
<dbReference type="EMBL" id="JAXOJX010000099">
    <property type="protein sequence ID" value="MDZ5461162.1"/>
    <property type="molecule type" value="Genomic_DNA"/>
</dbReference>
<feature type="transmembrane region" description="Helical" evidence="6">
    <location>
        <begin position="268"/>
        <end position="288"/>
    </location>
</feature>
<dbReference type="InterPro" id="IPR000620">
    <property type="entry name" value="EamA_dom"/>
</dbReference>
<feature type="domain" description="EamA" evidence="7">
    <location>
        <begin position="179"/>
        <end position="312"/>
    </location>
</feature>
<dbReference type="PANTHER" id="PTHR32322">
    <property type="entry name" value="INNER MEMBRANE TRANSPORTER"/>
    <property type="match status" value="1"/>
</dbReference>
<dbReference type="RefSeq" id="WP_322468410.1">
    <property type="nucleotide sequence ID" value="NZ_JAXOJX010000099.1"/>
</dbReference>
<organism evidence="8 9">
    <name type="scientific">Azohydromonas lata</name>
    <dbReference type="NCBI Taxonomy" id="45677"/>
    <lineage>
        <taxon>Bacteria</taxon>
        <taxon>Pseudomonadati</taxon>
        <taxon>Pseudomonadota</taxon>
        <taxon>Betaproteobacteria</taxon>
        <taxon>Burkholderiales</taxon>
        <taxon>Sphaerotilaceae</taxon>
        <taxon>Azohydromonas</taxon>
    </lineage>
</organism>
<feature type="transmembrane region" description="Helical" evidence="6">
    <location>
        <begin position="124"/>
        <end position="141"/>
    </location>
</feature>
<dbReference type="InterPro" id="IPR050638">
    <property type="entry name" value="AA-Vitamin_Transporters"/>
</dbReference>
<feature type="transmembrane region" description="Helical" evidence="6">
    <location>
        <begin position="209"/>
        <end position="229"/>
    </location>
</feature>
<dbReference type="Proteomes" id="UP001293718">
    <property type="component" value="Unassembled WGS sequence"/>
</dbReference>
<reference evidence="8 9" key="1">
    <citation type="submission" date="2023-11" db="EMBL/GenBank/DDBJ databases">
        <title>Draft genome of Azohydromonas lata strain H1 (DSM1123), a polyhydroxyalkanoate producer.</title>
        <authorList>
            <person name="Traversa D."/>
            <person name="D'Addabbo P."/>
            <person name="Pazzani C."/>
            <person name="Manzari C."/>
            <person name="Chiara M."/>
            <person name="Scrascia M."/>
        </authorList>
    </citation>
    <scope>NUCLEOTIDE SEQUENCE [LARGE SCALE GENOMIC DNA]</scope>
    <source>
        <strain evidence="8 9">H1</strain>
    </source>
</reference>
<keyword evidence="9" id="KW-1185">Reference proteome</keyword>
<keyword evidence="2" id="KW-1003">Cell membrane</keyword>
<evidence type="ECO:0000256" key="2">
    <source>
        <dbReference type="ARBA" id="ARBA00022475"/>
    </source>
</evidence>
<feature type="transmembrane region" description="Helical" evidence="6">
    <location>
        <begin position="148"/>
        <end position="166"/>
    </location>
</feature>
<evidence type="ECO:0000313" key="9">
    <source>
        <dbReference type="Proteomes" id="UP001293718"/>
    </source>
</evidence>
<dbReference type="SUPFAM" id="SSF103481">
    <property type="entry name" value="Multidrug resistance efflux transporter EmrE"/>
    <property type="match status" value="2"/>
</dbReference>
<evidence type="ECO:0000256" key="4">
    <source>
        <dbReference type="ARBA" id="ARBA00022989"/>
    </source>
</evidence>
<dbReference type="InterPro" id="IPR037185">
    <property type="entry name" value="EmrE-like"/>
</dbReference>
<feature type="domain" description="EamA" evidence="7">
    <location>
        <begin position="24"/>
        <end position="165"/>
    </location>
</feature>
<comment type="caution">
    <text evidence="8">The sequence shown here is derived from an EMBL/GenBank/DDBJ whole genome shotgun (WGS) entry which is preliminary data.</text>
</comment>
<dbReference type="Pfam" id="PF00892">
    <property type="entry name" value="EamA"/>
    <property type="match status" value="2"/>
</dbReference>
<feature type="transmembrane region" description="Helical" evidence="6">
    <location>
        <begin position="61"/>
        <end position="80"/>
    </location>
</feature>
<feature type="transmembrane region" description="Helical" evidence="6">
    <location>
        <begin position="178"/>
        <end position="197"/>
    </location>
</feature>
<comment type="subcellular location">
    <subcellularLocation>
        <location evidence="1">Cell membrane</location>
        <topology evidence="1">Multi-pass membrane protein</topology>
    </subcellularLocation>
</comment>
<feature type="transmembrane region" description="Helical" evidence="6">
    <location>
        <begin position="92"/>
        <end position="112"/>
    </location>
</feature>